<gene>
    <name evidence="1" type="ORF">BJ999_005251</name>
</gene>
<proteinExistence type="predicted"/>
<dbReference type="EMBL" id="JACCBT010000001">
    <property type="protein sequence ID" value="NYE14955.1"/>
    <property type="molecule type" value="Genomic_DNA"/>
</dbReference>
<dbReference type="AlphaFoldDB" id="A0A7Y9GEE7"/>
<sequence>MAQPSTDPGHWGPIFDYLALTRQATVASAASPAAAA</sequence>
<evidence type="ECO:0000313" key="1">
    <source>
        <dbReference type="EMBL" id="NYE14955.1"/>
    </source>
</evidence>
<name>A0A7Y9GEE7_9ACTN</name>
<comment type="caution">
    <text evidence="1">The sequence shown here is derived from an EMBL/GenBank/DDBJ whole genome shotgun (WGS) entry which is preliminary data.</text>
</comment>
<protein>
    <submittedName>
        <fullName evidence="1">Uncharacterized protein</fullName>
    </submittedName>
</protein>
<accession>A0A7Y9GEE7</accession>
<evidence type="ECO:0000313" key="2">
    <source>
        <dbReference type="Proteomes" id="UP000591272"/>
    </source>
</evidence>
<reference evidence="1 2" key="1">
    <citation type="submission" date="2020-07" db="EMBL/GenBank/DDBJ databases">
        <title>Sequencing the genomes of 1000 actinobacteria strains.</title>
        <authorList>
            <person name="Klenk H.-P."/>
        </authorList>
    </citation>
    <scope>NUCLEOTIDE SEQUENCE [LARGE SCALE GENOMIC DNA]</scope>
    <source>
        <strain evidence="1 2">DSM 43461</strain>
    </source>
</reference>
<dbReference type="Proteomes" id="UP000591272">
    <property type="component" value="Unassembled WGS sequence"/>
</dbReference>
<organism evidence="1 2">
    <name type="scientific">Actinomadura citrea</name>
    <dbReference type="NCBI Taxonomy" id="46158"/>
    <lineage>
        <taxon>Bacteria</taxon>
        <taxon>Bacillati</taxon>
        <taxon>Actinomycetota</taxon>
        <taxon>Actinomycetes</taxon>
        <taxon>Streptosporangiales</taxon>
        <taxon>Thermomonosporaceae</taxon>
        <taxon>Actinomadura</taxon>
    </lineage>
</organism>
<keyword evidence="2" id="KW-1185">Reference proteome</keyword>